<dbReference type="PANTHER" id="PTHR43280:SF32">
    <property type="entry name" value="TRANSCRIPTIONAL REGULATORY PROTEIN"/>
    <property type="match status" value="1"/>
</dbReference>
<dbReference type="Gene3D" id="1.10.10.60">
    <property type="entry name" value="Homeodomain-like"/>
    <property type="match status" value="1"/>
</dbReference>
<dbReference type="InterPro" id="IPR018060">
    <property type="entry name" value="HTH_AraC"/>
</dbReference>
<dbReference type="SUPFAM" id="SSF46689">
    <property type="entry name" value="Homeodomain-like"/>
    <property type="match status" value="1"/>
</dbReference>
<evidence type="ECO:0000259" key="4">
    <source>
        <dbReference type="PROSITE" id="PS01124"/>
    </source>
</evidence>
<evidence type="ECO:0000313" key="5">
    <source>
        <dbReference type="EMBL" id="MCS0637420.1"/>
    </source>
</evidence>
<dbReference type="Pfam" id="PF12833">
    <property type="entry name" value="HTH_18"/>
    <property type="match status" value="1"/>
</dbReference>
<dbReference type="PROSITE" id="PS01124">
    <property type="entry name" value="HTH_ARAC_FAMILY_2"/>
    <property type="match status" value="1"/>
</dbReference>
<keyword evidence="1" id="KW-0805">Transcription regulation</keyword>
<evidence type="ECO:0000256" key="2">
    <source>
        <dbReference type="ARBA" id="ARBA00023125"/>
    </source>
</evidence>
<accession>A0ABT2CJ25</accession>
<comment type="caution">
    <text evidence="5">The sequence shown here is derived from an EMBL/GenBank/DDBJ whole genome shotgun (WGS) entry which is preliminary data.</text>
</comment>
<organism evidence="5 6">
    <name type="scientific">Streptomyces pyxinae</name>
    <dbReference type="NCBI Taxonomy" id="2970734"/>
    <lineage>
        <taxon>Bacteria</taxon>
        <taxon>Bacillati</taxon>
        <taxon>Actinomycetota</taxon>
        <taxon>Actinomycetes</taxon>
        <taxon>Kitasatosporales</taxon>
        <taxon>Streptomycetaceae</taxon>
        <taxon>Streptomyces</taxon>
    </lineage>
</organism>
<dbReference type="SMART" id="SM00342">
    <property type="entry name" value="HTH_ARAC"/>
    <property type="match status" value="1"/>
</dbReference>
<keyword evidence="2" id="KW-0238">DNA-binding</keyword>
<protein>
    <submittedName>
        <fullName evidence="5">AraC family transcriptional regulator</fullName>
    </submittedName>
</protein>
<dbReference type="Proteomes" id="UP001431313">
    <property type="component" value="Unassembled WGS sequence"/>
</dbReference>
<gene>
    <name evidence="5" type="ORF">NX801_17470</name>
</gene>
<reference evidence="5" key="1">
    <citation type="submission" date="2022-08" db="EMBL/GenBank/DDBJ databases">
        <authorList>
            <person name="Somphong A."/>
            <person name="Phongsopitanun W."/>
        </authorList>
    </citation>
    <scope>NUCLEOTIDE SEQUENCE</scope>
    <source>
        <strain evidence="5">LP05-1</strain>
    </source>
</reference>
<sequence length="150" mass="16563">MATCSRTGLLPLDAQVELVRHLLSALVLRLSHLGPREQARPEGNEVFLAFHRAVRGSFATSRRVDEYAQALGYSPRTLTRAVLAATGRTAKQYLDDYTVLEAKRLLVHTDLAAAGIAGRLGFATPASFAKFFRQHTDRTPTDFRRGARTP</sequence>
<evidence type="ECO:0000256" key="3">
    <source>
        <dbReference type="ARBA" id="ARBA00023163"/>
    </source>
</evidence>
<keyword evidence="3" id="KW-0804">Transcription</keyword>
<dbReference type="RefSeq" id="WP_258788672.1">
    <property type="nucleotide sequence ID" value="NZ_JANUGQ010000014.1"/>
</dbReference>
<proteinExistence type="predicted"/>
<dbReference type="InterPro" id="IPR009057">
    <property type="entry name" value="Homeodomain-like_sf"/>
</dbReference>
<evidence type="ECO:0000256" key="1">
    <source>
        <dbReference type="ARBA" id="ARBA00023015"/>
    </source>
</evidence>
<dbReference type="EMBL" id="JANUGQ010000014">
    <property type="protein sequence ID" value="MCS0637420.1"/>
    <property type="molecule type" value="Genomic_DNA"/>
</dbReference>
<feature type="domain" description="HTH araC/xylS-type" evidence="4">
    <location>
        <begin position="48"/>
        <end position="146"/>
    </location>
</feature>
<name>A0ABT2CJ25_9ACTN</name>
<evidence type="ECO:0000313" key="6">
    <source>
        <dbReference type="Proteomes" id="UP001431313"/>
    </source>
</evidence>
<keyword evidence="6" id="KW-1185">Reference proteome</keyword>
<dbReference type="PANTHER" id="PTHR43280">
    <property type="entry name" value="ARAC-FAMILY TRANSCRIPTIONAL REGULATOR"/>
    <property type="match status" value="1"/>
</dbReference>